<dbReference type="KEGG" id="vg:40070710"/>
<dbReference type="Proteomes" id="UP000224134">
    <property type="component" value="Segment"/>
</dbReference>
<dbReference type="EMBL" id="KU665491">
    <property type="protein sequence ID" value="AMQ66666.1"/>
    <property type="molecule type" value="Genomic_DNA"/>
</dbReference>
<accession>A0A142F1K9</accession>
<proteinExistence type="predicted"/>
<reference evidence="1 2" key="1">
    <citation type="submission" date="2016-02" db="EMBL/GenBank/DDBJ databases">
        <title>Isolation and characterization of bacteriophages from East Africa Rift Valley soda lakes.</title>
        <authorList>
            <person name="van Zyl L.J."/>
            <person name="Nemavhulani S."/>
            <person name="Cowan D.A."/>
            <person name="Trindade M.I."/>
        </authorList>
    </citation>
    <scope>NUCLEOTIDE SEQUENCE [LARGE SCALE GENOMIC DNA]</scope>
</reference>
<keyword evidence="2" id="KW-1185">Reference proteome</keyword>
<evidence type="ECO:0000313" key="1">
    <source>
        <dbReference type="EMBL" id="AMQ66666.1"/>
    </source>
</evidence>
<dbReference type="GeneID" id="40070710"/>
<sequence>MKNLTIVLLLAVVATILMACVDQVNETIEEEMTSITCEIEPFEKYGWEKSFESEAVCENIDEPMSVFIDLDRTDREIGDVVTLSLPTRLLDDKNYESLMHAHDLVVID</sequence>
<protein>
    <submittedName>
        <fullName evidence="1">Uncharacterized protein</fullName>
    </submittedName>
</protein>
<name>A0A142F1K9_9CAUD</name>
<dbReference type="RefSeq" id="YP_009595152.1">
    <property type="nucleotide sequence ID" value="NC_041879.1"/>
</dbReference>
<organism evidence="1 2">
    <name type="scientific">Bacillus phage Mgbh1</name>
    <dbReference type="NCBI Taxonomy" id="1796993"/>
    <lineage>
        <taxon>Viruses</taxon>
        <taxon>Duplodnaviria</taxon>
        <taxon>Heunggongvirae</taxon>
        <taxon>Uroviricota</taxon>
        <taxon>Caudoviricetes</taxon>
        <taxon>Magadivirus</taxon>
        <taxon>Magadivirus Mgbh1</taxon>
    </lineage>
</organism>
<evidence type="ECO:0000313" key="2">
    <source>
        <dbReference type="Proteomes" id="UP000224134"/>
    </source>
</evidence>
<dbReference type="PROSITE" id="PS51257">
    <property type="entry name" value="PROKAR_LIPOPROTEIN"/>
    <property type="match status" value="1"/>
</dbReference>